<name>A0AAN7B9S3_9PEZI</name>
<accession>A0AAN7B9S3</accession>
<evidence type="ECO:0000313" key="3">
    <source>
        <dbReference type="EMBL" id="KAK4217881.1"/>
    </source>
</evidence>
<evidence type="ECO:0000256" key="1">
    <source>
        <dbReference type="SAM" id="MobiDB-lite"/>
    </source>
</evidence>
<gene>
    <name evidence="3" type="ORF">QBC37DRAFT_24445</name>
</gene>
<comment type="caution">
    <text evidence="3">The sequence shown here is derived from an EMBL/GenBank/DDBJ whole genome shotgun (WGS) entry which is preliminary data.</text>
</comment>
<dbReference type="AlphaFoldDB" id="A0AAN7B9S3"/>
<evidence type="ECO:0000256" key="2">
    <source>
        <dbReference type="SAM" id="SignalP"/>
    </source>
</evidence>
<keyword evidence="2" id="KW-0732">Signal</keyword>
<dbReference type="EMBL" id="MU858056">
    <property type="protein sequence ID" value="KAK4217881.1"/>
    <property type="molecule type" value="Genomic_DNA"/>
</dbReference>
<sequence>MGSHNRLRPLQKAALLSLATTASALSLSNFQLITSAQVPLGCILTYNRPIPFCTNADFTRGNNGCSSNCADAIDRLQDMLQNVCGDGDGSSSSILGQAMQGTLVDVLCPNVSGGSPTTTSSSSTTSVITKLTLTTVVPPRTTTSSAERSSFTTSTTSSSTETPPLASDIPEPSAPQQPVPPQETTTTAVPSQTTPPAAPPNSNSGVGGGSPFDEPLLNASPRLDTGWMAMSLTVLAVGYGIGVLV</sequence>
<reference evidence="3" key="2">
    <citation type="submission" date="2023-05" db="EMBL/GenBank/DDBJ databases">
        <authorList>
            <consortium name="Lawrence Berkeley National Laboratory"/>
            <person name="Steindorff A."/>
            <person name="Hensen N."/>
            <person name="Bonometti L."/>
            <person name="Westerberg I."/>
            <person name="Brannstrom I.O."/>
            <person name="Guillou S."/>
            <person name="Cros-Aarteil S."/>
            <person name="Calhoun S."/>
            <person name="Haridas S."/>
            <person name="Kuo A."/>
            <person name="Mondo S."/>
            <person name="Pangilinan J."/>
            <person name="Riley R."/>
            <person name="Labutti K."/>
            <person name="Andreopoulos B."/>
            <person name="Lipzen A."/>
            <person name="Chen C."/>
            <person name="Yanf M."/>
            <person name="Daum C."/>
            <person name="Ng V."/>
            <person name="Clum A."/>
            <person name="Ohm R."/>
            <person name="Martin F."/>
            <person name="Silar P."/>
            <person name="Natvig D."/>
            <person name="Lalanne C."/>
            <person name="Gautier V."/>
            <person name="Ament-Velasquez S.L."/>
            <person name="Kruys A."/>
            <person name="Hutchinson M.I."/>
            <person name="Powell A.J."/>
            <person name="Barry K."/>
            <person name="Miller A.N."/>
            <person name="Grigoriev I.V."/>
            <person name="Debuchy R."/>
            <person name="Gladieux P."/>
            <person name="Thoren M.H."/>
            <person name="Johannesson H."/>
        </authorList>
    </citation>
    <scope>NUCLEOTIDE SEQUENCE</scope>
    <source>
        <strain evidence="3">PSN293</strain>
    </source>
</reference>
<feature type="signal peptide" evidence="2">
    <location>
        <begin position="1"/>
        <end position="24"/>
    </location>
</feature>
<proteinExistence type="predicted"/>
<feature type="region of interest" description="Disordered" evidence="1">
    <location>
        <begin position="138"/>
        <end position="217"/>
    </location>
</feature>
<feature type="chain" id="PRO_5042845010" evidence="2">
    <location>
        <begin position="25"/>
        <end position="245"/>
    </location>
</feature>
<reference evidence="3" key="1">
    <citation type="journal article" date="2023" name="Mol. Phylogenet. Evol.">
        <title>Genome-scale phylogeny and comparative genomics of the fungal order Sordariales.</title>
        <authorList>
            <person name="Hensen N."/>
            <person name="Bonometti L."/>
            <person name="Westerberg I."/>
            <person name="Brannstrom I.O."/>
            <person name="Guillou S."/>
            <person name="Cros-Aarteil S."/>
            <person name="Calhoun S."/>
            <person name="Haridas S."/>
            <person name="Kuo A."/>
            <person name="Mondo S."/>
            <person name="Pangilinan J."/>
            <person name="Riley R."/>
            <person name="LaButti K."/>
            <person name="Andreopoulos B."/>
            <person name="Lipzen A."/>
            <person name="Chen C."/>
            <person name="Yan M."/>
            <person name="Daum C."/>
            <person name="Ng V."/>
            <person name="Clum A."/>
            <person name="Steindorff A."/>
            <person name="Ohm R.A."/>
            <person name="Martin F."/>
            <person name="Silar P."/>
            <person name="Natvig D.O."/>
            <person name="Lalanne C."/>
            <person name="Gautier V."/>
            <person name="Ament-Velasquez S.L."/>
            <person name="Kruys A."/>
            <person name="Hutchinson M.I."/>
            <person name="Powell A.J."/>
            <person name="Barry K."/>
            <person name="Miller A.N."/>
            <person name="Grigoriev I.V."/>
            <person name="Debuchy R."/>
            <person name="Gladieux P."/>
            <person name="Hiltunen Thoren M."/>
            <person name="Johannesson H."/>
        </authorList>
    </citation>
    <scope>NUCLEOTIDE SEQUENCE</scope>
    <source>
        <strain evidence="3">PSN293</strain>
    </source>
</reference>
<dbReference type="Proteomes" id="UP001301769">
    <property type="component" value="Unassembled WGS sequence"/>
</dbReference>
<protein>
    <submittedName>
        <fullName evidence="3">Uncharacterized protein</fullName>
    </submittedName>
</protein>
<feature type="compositionally biased region" description="Pro residues" evidence="1">
    <location>
        <begin position="172"/>
        <end position="181"/>
    </location>
</feature>
<keyword evidence="4" id="KW-1185">Reference proteome</keyword>
<evidence type="ECO:0000313" key="4">
    <source>
        <dbReference type="Proteomes" id="UP001301769"/>
    </source>
</evidence>
<organism evidence="3 4">
    <name type="scientific">Rhypophila decipiens</name>
    <dbReference type="NCBI Taxonomy" id="261697"/>
    <lineage>
        <taxon>Eukaryota</taxon>
        <taxon>Fungi</taxon>
        <taxon>Dikarya</taxon>
        <taxon>Ascomycota</taxon>
        <taxon>Pezizomycotina</taxon>
        <taxon>Sordariomycetes</taxon>
        <taxon>Sordariomycetidae</taxon>
        <taxon>Sordariales</taxon>
        <taxon>Naviculisporaceae</taxon>
        <taxon>Rhypophila</taxon>
    </lineage>
</organism>
<feature type="compositionally biased region" description="Low complexity" evidence="1">
    <location>
        <begin position="138"/>
        <end position="171"/>
    </location>
</feature>
<feature type="compositionally biased region" description="Low complexity" evidence="1">
    <location>
        <begin position="182"/>
        <end position="204"/>
    </location>
</feature>